<dbReference type="AlphaFoldDB" id="A0A1F5JYB0"/>
<sequence length="210" mass="23623">MITDTLAKISTATILTIGQMVSPIPSESILSSHQMSLEARYYPVQKENILLNMAYMDGRVKGKGDINWDEVQKPFKYEFKLEPNKTFAFHEDILPEYRDSLSVTTKAHFNAQEGFKTAGYMYGDGVCHLASLIYWTALDAGLKAEAPRNHNFMAIPEIDRKYGVSIYSSGFADGSNSRQNLYITNTKENAVTFSFDYNGDKLKVSISEVN</sequence>
<evidence type="ECO:0000313" key="2">
    <source>
        <dbReference type="Proteomes" id="UP000176902"/>
    </source>
</evidence>
<name>A0A1F5JYB0_9BACT</name>
<evidence type="ECO:0000313" key="1">
    <source>
        <dbReference type="EMBL" id="OGE33632.1"/>
    </source>
</evidence>
<gene>
    <name evidence="1" type="ORF">A3C59_00115</name>
</gene>
<dbReference type="EMBL" id="MFCV01000008">
    <property type="protein sequence ID" value="OGE33632.1"/>
    <property type="molecule type" value="Genomic_DNA"/>
</dbReference>
<dbReference type="Proteomes" id="UP000176902">
    <property type="component" value="Unassembled WGS sequence"/>
</dbReference>
<protein>
    <submittedName>
        <fullName evidence="1">Uncharacterized protein</fullName>
    </submittedName>
</protein>
<comment type="caution">
    <text evidence="1">The sequence shown here is derived from an EMBL/GenBank/DDBJ whole genome shotgun (WGS) entry which is preliminary data.</text>
</comment>
<dbReference type="Pfam" id="PF04294">
    <property type="entry name" value="VanW"/>
    <property type="match status" value="1"/>
</dbReference>
<organism evidence="1 2">
    <name type="scientific">Candidatus Daviesbacteria bacterium RIFCSPHIGHO2_02_FULL_36_13</name>
    <dbReference type="NCBI Taxonomy" id="1797768"/>
    <lineage>
        <taxon>Bacteria</taxon>
        <taxon>Candidatus Daviesiibacteriota</taxon>
    </lineage>
</organism>
<dbReference type="InterPro" id="IPR007391">
    <property type="entry name" value="Vancomycin_resist_VanW"/>
</dbReference>
<reference evidence="1 2" key="1">
    <citation type="journal article" date="2016" name="Nat. Commun.">
        <title>Thousands of microbial genomes shed light on interconnected biogeochemical processes in an aquifer system.</title>
        <authorList>
            <person name="Anantharaman K."/>
            <person name="Brown C.T."/>
            <person name="Hug L.A."/>
            <person name="Sharon I."/>
            <person name="Castelle C.J."/>
            <person name="Probst A.J."/>
            <person name="Thomas B.C."/>
            <person name="Singh A."/>
            <person name="Wilkins M.J."/>
            <person name="Karaoz U."/>
            <person name="Brodie E.L."/>
            <person name="Williams K.H."/>
            <person name="Hubbard S.S."/>
            <person name="Banfield J.F."/>
        </authorList>
    </citation>
    <scope>NUCLEOTIDE SEQUENCE [LARGE SCALE GENOMIC DNA]</scope>
</reference>
<proteinExistence type="predicted"/>
<accession>A0A1F5JYB0</accession>